<dbReference type="CDD" id="cd16010">
    <property type="entry name" value="iPGM"/>
    <property type="match status" value="1"/>
</dbReference>
<evidence type="ECO:0000259" key="14">
    <source>
        <dbReference type="Pfam" id="PF01676"/>
    </source>
</evidence>
<comment type="catalytic activity">
    <reaction evidence="1 9">
        <text>(2R)-2-phosphoglycerate = (2R)-3-phosphoglycerate</text>
        <dbReference type="Rhea" id="RHEA:15901"/>
        <dbReference type="ChEBI" id="CHEBI:58272"/>
        <dbReference type="ChEBI" id="CHEBI:58289"/>
        <dbReference type="EC" id="5.4.2.12"/>
    </reaction>
</comment>
<keyword evidence="8 9" id="KW-0413">Isomerase</keyword>
<feature type="active site" description="Phosphoserine intermediate" evidence="9 11">
    <location>
        <position position="62"/>
    </location>
</feature>
<dbReference type="GO" id="GO:0006007">
    <property type="term" value="P:glucose catabolic process"/>
    <property type="evidence" value="ECO:0007669"/>
    <property type="project" value="InterPro"/>
</dbReference>
<keyword evidence="6 9" id="KW-0324">Glycolysis</keyword>
<evidence type="ECO:0000256" key="4">
    <source>
        <dbReference type="ARBA" id="ARBA00008819"/>
    </source>
</evidence>
<dbReference type="Gene3D" id="3.40.1450.10">
    <property type="entry name" value="BPG-independent phosphoglycerate mutase, domain B"/>
    <property type="match status" value="1"/>
</dbReference>
<keyword evidence="5 9" id="KW-0479">Metal-binding</keyword>
<comment type="pathway">
    <text evidence="3 9">Carbohydrate degradation; glycolysis; pyruvate from D-glyceraldehyde 3-phosphate: step 3/5.</text>
</comment>
<feature type="binding site" evidence="9 13">
    <location>
        <position position="442"/>
    </location>
    <ligand>
        <name>Mn(2+)</name>
        <dbReference type="ChEBI" id="CHEBI:29035"/>
        <label>2</label>
    </ligand>
</feature>
<comment type="similarity">
    <text evidence="4 9">Belongs to the BPG-independent phosphoglycerate mutase family.</text>
</comment>
<evidence type="ECO:0000256" key="9">
    <source>
        <dbReference type="HAMAP-Rule" id="MF_01038"/>
    </source>
</evidence>
<evidence type="ECO:0000256" key="6">
    <source>
        <dbReference type="ARBA" id="ARBA00023152"/>
    </source>
</evidence>
<dbReference type="PIRSF" id="PIRSF001492">
    <property type="entry name" value="IPGAM"/>
    <property type="match status" value="1"/>
</dbReference>
<feature type="binding site" evidence="9 12">
    <location>
        <position position="124"/>
    </location>
    <ligand>
        <name>substrate</name>
    </ligand>
</feature>
<feature type="binding site" evidence="9 13">
    <location>
        <position position="401"/>
    </location>
    <ligand>
        <name>Mn(2+)</name>
        <dbReference type="ChEBI" id="CHEBI:29035"/>
        <label>1</label>
    </ligand>
</feature>
<evidence type="ECO:0000256" key="3">
    <source>
        <dbReference type="ARBA" id="ARBA00004798"/>
    </source>
</evidence>
<dbReference type="GO" id="GO:0004619">
    <property type="term" value="F:phosphoglycerate mutase activity"/>
    <property type="evidence" value="ECO:0007669"/>
    <property type="project" value="UniProtKB-UniRule"/>
</dbReference>
<comment type="cofactor">
    <cofactor evidence="9">
        <name>Mn(2+)</name>
        <dbReference type="ChEBI" id="CHEBI:29035"/>
    </cofactor>
    <text evidence="9">Binds 2 manganese ions per subunit.</text>
</comment>
<dbReference type="InterPro" id="IPR006124">
    <property type="entry name" value="Metalloenzyme"/>
</dbReference>
<keyword evidence="7 9" id="KW-0464">Manganese</keyword>
<organism evidence="16 17">
    <name type="scientific">Mycoplasma wenyonii</name>
    <dbReference type="NCBI Taxonomy" id="65123"/>
    <lineage>
        <taxon>Bacteria</taxon>
        <taxon>Bacillati</taxon>
        <taxon>Mycoplasmatota</taxon>
        <taxon>Mollicutes</taxon>
        <taxon>Mycoplasmataceae</taxon>
        <taxon>Mycoplasma</taxon>
    </lineage>
</organism>
<dbReference type="Pfam" id="PF06415">
    <property type="entry name" value="iPGM_N"/>
    <property type="match status" value="1"/>
</dbReference>
<sequence>MVAKRVFLTILDGWGLREEKEWNAIANADTKNYDFLSKEYPMTSLTASGEAVGLPDGQMGNSEVGHLNIGAGRVVETGLYRINQAIKLGQFASLEAVQAVFEDLKFDPDSKLHIMILASRGGVHSHIDHLYAFLGVTKEHGVKPFVHLFSDGRDVPPKQFLTDLAEIETKIKEAGAMLASISGRYYAMDRDENWDRTEKVLKVFVKDKGTPHFKSAEEYVNSEYEKGITDEFINPSASEEYMSSEGLNDGDVVVFLNFRPDRAKQISHLLVDSADLYAHRTPLTPDDLSLYSMTDYEGILTAGVFFPAIQLKNTMGEVMNQLGKAQLRAAESEKYPHVTYFFDGGVEKQFEKTERIIVPSPKVGTYDKAPEMSIFELYEKIEASVKSKDFDLVVVNLANPDMVGHSGDFEATVKACSAVDKVLGKIYNLTKEKGYTLVVMADHGNADVMRDEKDEPHTAHTLSPVPLIVCDKDVVLKNGGKLGDVSPTILELLSIKQPEEMTGESLLLTK</sequence>
<comment type="subunit">
    <text evidence="9">Monomer.</text>
</comment>
<evidence type="ECO:0000256" key="11">
    <source>
        <dbReference type="PIRSR" id="PIRSR001492-1"/>
    </source>
</evidence>
<proteinExistence type="inferred from homology"/>
<dbReference type="GO" id="GO:0006096">
    <property type="term" value="P:glycolytic process"/>
    <property type="evidence" value="ECO:0007669"/>
    <property type="project" value="UniProtKB-UniRule"/>
</dbReference>
<evidence type="ECO:0000259" key="15">
    <source>
        <dbReference type="Pfam" id="PF06415"/>
    </source>
</evidence>
<reference evidence="17" key="1">
    <citation type="submission" date="2018-06" db="EMBL/GenBank/DDBJ databases">
        <authorList>
            <person name="Martinez Ocampo F."/>
            <person name="Quiroz Castaneda R.E."/>
            <person name="Rojas Lopez X."/>
        </authorList>
    </citation>
    <scope>NUCLEOTIDE SEQUENCE [LARGE SCALE GENOMIC DNA]</scope>
    <source>
        <strain evidence="17">INIFAP02</strain>
    </source>
</reference>
<gene>
    <name evidence="9" type="primary">gpmI</name>
    <name evidence="16" type="ORF">DNK47_00030</name>
</gene>
<dbReference type="InterPro" id="IPR005995">
    <property type="entry name" value="Pgm_bpd_ind"/>
</dbReference>
<dbReference type="HAMAP" id="MF_01038">
    <property type="entry name" value="GpmI"/>
    <property type="match status" value="1"/>
</dbReference>
<evidence type="ECO:0000256" key="5">
    <source>
        <dbReference type="ARBA" id="ARBA00022723"/>
    </source>
</evidence>
<accession>A0A328PQ11</accession>
<dbReference type="InterPro" id="IPR036646">
    <property type="entry name" value="PGAM_B_sf"/>
</dbReference>
<dbReference type="EMBL" id="QKVO01000001">
    <property type="protein sequence ID" value="RAO95246.1"/>
    <property type="molecule type" value="Genomic_DNA"/>
</dbReference>
<evidence type="ECO:0000256" key="13">
    <source>
        <dbReference type="PIRSR" id="PIRSR001492-3"/>
    </source>
</evidence>
<name>A0A328PQ11_9MOLU</name>
<evidence type="ECO:0000313" key="17">
    <source>
        <dbReference type="Proteomes" id="UP000249762"/>
    </source>
</evidence>
<feature type="binding site" evidence="9 12">
    <location>
        <position position="190"/>
    </location>
    <ligand>
        <name>substrate</name>
    </ligand>
</feature>
<feature type="binding site" evidence="9 13">
    <location>
        <position position="62"/>
    </location>
    <ligand>
        <name>Mn(2+)</name>
        <dbReference type="ChEBI" id="CHEBI:29035"/>
        <label>2</label>
    </ligand>
</feature>
<feature type="binding site" evidence="9 13">
    <location>
        <position position="443"/>
    </location>
    <ligand>
        <name>Mn(2+)</name>
        <dbReference type="ChEBI" id="CHEBI:29035"/>
        <label>2</label>
    </ligand>
</feature>
<dbReference type="SUPFAM" id="SSF64158">
    <property type="entry name" value="2,3-Bisphosphoglycerate-independent phosphoglycerate mutase, substrate-binding domain"/>
    <property type="match status" value="1"/>
</dbReference>
<dbReference type="FunFam" id="3.40.1450.10:FF:000002">
    <property type="entry name" value="2,3-bisphosphoglycerate-independent phosphoglycerate mutase"/>
    <property type="match status" value="1"/>
</dbReference>
<feature type="binding site" evidence="9 12">
    <location>
        <position position="184"/>
    </location>
    <ligand>
        <name>substrate</name>
    </ligand>
</feature>
<evidence type="ECO:0000256" key="2">
    <source>
        <dbReference type="ARBA" id="ARBA00002315"/>
    </source>
</evidence>
<feature type="binding site" evidence="9 12">
    <location>
        <position position="334"/>
    </location>
    <ligand>
        <name>substrate</name>
    </ligand>
</feature>
<feature type="domain" description="BPG-independent PGAM N-terminal" evidence="15">
    <location>
        <begin position="82"/>
        <end position="297"/>
    </location>
</feature>
<dbReference type="UniPathway" id="UPA00109">
    <property type="reaction ID" value="UER00186"/>
</dbReference>
<comment type="caution">
    <text evidence="16">The sequence shown here is derived from an EMBL/GenBank/DDBJ whole genome shotgun (WGS) entry which is preliminary data.</text>
</comment>
<feature type="binding site" evidence="9 13">
    <location>
        <position position="12"/>
    </location>
    <ligand>
        <name>Mn(2+)</name>
        <dbReference type="ChEBI" id="CHEBI:29035"/>
        <label>2</label>
    </ligand>
</feature>
<dbReference type="PANTHER" id="PTHR31637">
    <property type="entry name" value="2,3-BISPHOSPHOGLYCERATE-INDEPENDENT PHOSPHOGLYCERATE MUTASE"/>
    <property type="match status" value="1"/>
</dbReference>
<dbReference type="InterPro" id="IPR017850">
    <property type="entry name" value="Alkaline_phosphatase_core_sf"/>
</dbReference>
<dbReference type="SUPFAM" id="SSF53649">
    <property type="entry name" value="Alkaline phosphatase-like"/>
    <property type="match status" value="1"/>
</dbReference>
<evidence type="ECO:0000256" key="7">
    <source>
        <dbReference type="ARBA" id="ARBA00023211"/>
    </source>
</evidence>
<feature type="binding site" evidence="9 13">
    <location>
        <position position="460"/>
    </location>
    <ligand>
        <name>Mn(2+)</name>
        <dbReference type="ChEBI" id="CHEBI:29035"/>
        <label>1</label>
    </ligand>
</feature>
<evidence type="ECO:0000256" key="1">
    <source>
        <dbReference type="ARBA" id="ARBA00000370"/>
    </source>
</evidence>
<dbReference type="AlphaFoldDB" id="A0A328PQ11"/>
<dbReference type="NCBIfam" id="TIGR01307">
    <property type="entry name" value="pgm_bpd_ind"/>
    <property type="match status" value="1"/>
</dbReference>
<dbReference type="Proteomes" id="UP000249762">
    <property type="component" value="Unassembled WGS sequence"/>
</dbReference>
<dbReference type="GO" id="GO:0030145">
    <property type="term" value="F:manganese ion binding"/>
    <property type="evidence" value="ECO:0007669"/>
    <property type="project" value="UniProtKB-UniRule"/>
</dbReference>
<dbReference type="Gene3D" id="3.40.720.10">
    <property type="entry name" value="Alkaline Phosphatase, subunit A"/>
    <property type="match status" value="1"/>
</dbReference>
<feature type="binding site" evidence="9 12">
    <location>
        <begin position="153"/>
        <end position="154"/>
    </location>
    <ligand>
        <name>substrate</name>
    </ligand>
</feature>
<feature type="binding site" evidence="9 12">
    <location>
        <begin position="259"/>
        <end position="262"/>
    </location>
    <ligand>
        <name>substrate</name>
    </ligand>
</feature>
<evidence type="ECO:0000256" key="10">
    <source>
        <dbReference type="NCBIfam" id="TIGR01307"/>
    </source>
</evidence>
<feature type="binding site" evidence="9 13">
    <location>
        <position position="405"/>
    </location>
    <ligand>
        <name>Mn(2+)</name>
        <dbReference type="ChEBI" id="CHEBI:29035"/>
        <label>1</label>
    </ligand>
</feature>
<comment type="function">
    <text evidence="2 9">Catalyzes the interconversion of 2-phosphoglycerate and 3-phosphoglycerate.</text>
</comment>
<evidence type="ECO:0000256" key="12">
    <source>
        <dbReference type="PIRSR" id="PIRSR001492-2"/>
    </source>
</evidence>
<dbReference type="OrthoDB" id="9800863at2"/>
<dbReference type="EC" id="5.4.2.12" evidence="9 10"/>
<dbReference type="PANTHER" id="PTHR31637:SF0">
    <property type="entry name" value="2,3-BISPHOSPHOGLYCERATE-INDEPENDENT PHOSPHOGLYCERATE MUTASE"/>
    <property type="match status" value="1"/>
</dbReference>
<dbReference type="GO" id="GO:0005829">
    <property type="term" value="C:cytosol"/>
    <property type="evidence" value="ECO:0007669"/>
    <property type="project" value="TreeGrafter"/>
</dbReference>
<dbReference type="InterPro" id="IPR011258">
    <property type="entry name" value="BPG-indep_PGM_N"/>
</dbReference>
<keyword evidence="17" id="KW-1185">Reference proteome</keyword>
<dbReference type="Pfam" id="PF01676">
    <property type="entry name" value="Metalloenzyme"/>
    <property type="match status" value="1"/>
</dbReference>
<evidence type="ECO:0000313" key="16">
    <source>
        <dbReference type="EMBL" id="RAO95246.1"/>
    </source>
</evidence>
<evidence type="ECO:0000256" key="8">
    <source>
        <dbReference type="ARBA" id="ARBA00023235"/>
    </source>
</evidence>
<feature type="domain" description="Metalloenzyme" evidence="14">
    <location>
        <begin position="4"/>
        <end position="496"/>
    </location>
</feature>
<protein>
    <recommendedName>
        <fullName evidence="9 10">2,3-bisphosphoglycerate-independent phosphoglycerate mutase</fullName>
        <shortName evidence="9">BPG-independent PGAM</shortName>
        <shortName evidence="9">Phosphoglyceromutase</shortName>
        <shortName evidence="9">iPGM</shortName>
        <ecNumber evidence="9 10">5.4.2.12</ecNumber>
    </recommendedName>
</protein>